<protein>
    <submittedName>
        <fullName evidence="2">Uncharacterized protein</fullName>
    </submittedName>
</protein>
<evidence type="ECO:0000256" key="1">
    <source>
        <dbReference type="SAM" id="MobiDB-lite"/>
    </source>
</evidence>
<organism evidence="2 3">
    <name type="scientific">Clohesyomyces aquaticus</name>
    <dbReference type="NCBI Taxonomy" id="1231657"/>
    <lineage>
        <taxon>Eukaryota</taxon>
        <taxon>Fungi</taxon>
        <taxon>Dikarya</taxon>
        <taxon>Ascomycota</taxon>
        <taxon>Pezizomycotina</taxon>
        <taxon>Dothideomycetes</taxon>
        <taxon>Pleosporomycetidae</taxon>
        <taxon>Pleosporales</taxon>
        <taxon>Lindgomycetaceae</taxon>
        <taxon>Clohesyomyces</taxon>
    </lineage>
</organism>
<dbReference type="AlphaFoldDB" id="A0A1Y1ZWP2"/>
<keyword evidence="3" id="KW-1185">Reference proteome</keyword>
<comment type="caution">
    <text evidence="2">The sequence shown here is derived from an EMBL/GenBank/DDBJ whole genome shotgun (WGS) entry which is preliminary data.</text>
</comment>
<dbReference type="Proteomes" id="UP000193144">
    <property type="component" value="Unassembled WGS sequence"/>
</dbReference>
<feature type="region of interest" description="Disordered" evidence="1">
    <location>
        <begin position="163"/>
        <end position="182"/>
    </location>
</feature>
<evidence type="ECO:0000313" key="2">
    <source>
        <dbReference type="EMBL" id="ORY14638.1"/>
    </source>
</evidence>
<evidence type="ECO:0000313" key="3">
    <source>
        <dbReference type="Proteomes" id="UP000193144"/>
    </source>
</evidence>
<accession>A0A1Y1ZWP2</accession>
<proteinExistence type="predicted"/>
<gene>
    <name evidence="2" type="ORF">BCR34DRAFT_224020</name>
</gene>
<feature type="region of interest" description="Disordered" evidence="1">
    <location>
        <begin position="51"/>
        <end position="80"/>
    </location>
</feature>
<sequence>MADVKCQSLRGVRDADIRSVVVCRAFQASRSTGPGRQSVLFLPTASAERTEASSSVRRLAGTPLGRPGESYGDENGDGNETKKATGVLLGPGRRHGFTVPDDLWTCTYTISRARHRPSPRTARSAVRRRFSHSQQLGRVLLASDIPATYATWSATSVSSFDEQHGMPRLTTHPASAEQRSTSASTQSPITIFLLLFVCPSAILGGTAHARHFRLHIIAISTTLINRKSEDK</sequence>
<name>A0A1Y1ZWP2_9PLEO</name>
<dbReference type="EMBL" id="MCFA01000031">
    <property type="protein sequence ID" value="ORY14638.1"/>
    <property type="molecule type" value="Genomic_DNA"/>
</dbReference>
<reference evidence="2 3" key="1">
    <citation type="submission" date="2016-07" db="EMBL/GenBank/DDBJ databases">
        <title>Pervasive Adenine N6-methylation of Active Genes in Fungi.</title>
        <authorList>
            <consortium name="DOE Joint Genome Institute"/>
            <person name="Mondo S.J."/>
            <person name="Dannebaum R.O."/>
            <person name="Kuo R.C."/>
            <person name="Labutti K."/>
            <person name="Haridas S."/>
            <person name="Kuo A."/>
            <person name="Salamov A."/>
            <person name="Ahrendt S.R."/>
            <person name="Lipzen A."/>
            <person name="Sullivan W."/>
            <person name="Andreopoulos W.B."/>
            <person name="Clum A."/>
            <person name="Lindquist E."/>
            <person name="Daum C."/>
            <person name="Ramamoorthy G.K."/>
            <person name="Gryganskyi A."/>
            <person name="Culley D."/>
            <person name="Magnuson J.K."/>
            <person name="James T.Y."/>
            <person name="O'Malley M.A."/>
            <person name="Stajich J.E."/>
            <person name="Spatafora J.W."/>
            <person name="Visel A."/>
            <person name="Grigoriev I.V."/>
        </authorList>
    </citation>
    <scope>NUCLEOTIDE SEQUENCE [LARGE SCALE GENOMIC DNA]</scope>
    <source>
        <strain evidence="2 3">CBS 115471</strain>
    </source>
</reference>